<dbReference type="InterPro" id="IPR054657">
    <property type="entry name" value="T6SS_periplasmic_put"/>
</dbReference>
<evidence type="ECO:0000313" key="3">
    <source>
        <dbReference type="Proteomes" id="UP001447374"/>
    </source>
</evidence>
<name>A0ABV1PKR1_9ENTR</name>
<comment type="caution">
    <text evidence="2">The sequence shown here is derived from an EMBL/GenBank/DDBJ whole genome shotgun (WGS) entry which is preliminary data.</text>
</comment>
<sequence>MKNIKSICSAVRIVYALLVVVPLTGCPGYGDIMVPVETTSVAINNDNVCFFVANQRDYQPIIIAINPRDIPLKAQSFTDRPNLKVSEGRLCIPPSFYRFENGRQYVTDYVLTPNGVDARDKFVARRVVVAFEIADGQAHLLKLNNDEY</sequence>
<proteinExistence type="predicted"/>
<dbReference type="RefSeq" id="WP_349950948.1">
    <property type="nucleotide sequence ID" value="NZ_JBEHGX010000002.1"/>
</dbReference>
<reference evidence="2 3" key="1">
    <citation type="submission" date="2024-06" db="EMBL/GenBank/DDBJ databases">
        <title>Fanconibacter daqui strain Q02 whole shotgun sequencing project.</title>
        <authorList>
            <person name="Rodrigues J.W.A."/>
            <person name="Viana L.C."/>
            <person name="Vieira E.C."/>
            <person name="Souza F.O.L."/>
            <person name="Alegria O.C."/>
            <person name="Patroca S."/>
            <person name="Cruz A.C.R."/>
            <person name="Nunes A.R.C."/>
        </authorList>
    </citation>
    <scope>NUCLEOTIDE SEQUENCE [LARGE SCALE GENOMIC DNA]</scope>
    <source>
        <strain evidence="2 3">Q02</strain>
    </source>
</reference>
<keyword evidence="2" id="KW-0449">Lipoprotein</keyword>
<organism evidence="2 3">
    <name type="scientific">Franconibacter daqui</name>
    <dbReference type="NCBI Taxonomy" id="2047724"/>
    <lineage>
        <taxon>Bacteria</taxon>
        <taxon>Pseudomonadati</taxon>
        <taxon>Pseudomonadota</taxon>
        <taxon>Gammaproteobacteria</taxon>
        <taxon>Enterobacterales</taxon>
        <taxon>Enterobacteriaceae</taxon>
        <taxon>Franconibacter</taxon>
    </lineage>
</organism>
<keyword evidence="3" id="KW-1185">Reference proteome</keyword>
<dbReference type="NCBIfam" id="NF045617">
    <property type="entry name" value="mostly_LP"/>
    <property type="match status" value="1"/>
</dbReference>
<dbReference type="InterPro" id="IPR055903">
    <property type="entry name" value="DUF7480"/>
</dbReference>
<dbReference type="Proteomes" id="UP001447374">
    <property type="component" value="Unassembled WGS sequence"/>
</dbReference>
<accession>A0ABV1PKR1</accession>
<dbReference type="EMBL" id="JBEHGX010000002">
    <property type="protein sequence ID" value="MER0125434.1"/>
    <property type="molecule type" value="Genomic_DNA"/>
</dbReference>
<evidence type="ECO:0000313" key="2">
    <source>
        <dbReference type="EMBL" id="MER0125434.1"/>
    </source>
</evidence>
<protein>
    <submittedName>
        <fullName evidence="2">T6SS immunity periplasmic lipoprotein</fullName>
    </submittedName>
</protein>
<dbReference type="Pfam" id="PF24295">
    <property type="entry name" value="DUF7480"/>
    <property type="match status" value="1"/>
</dbReference>
<evidence type="ECO:0000259" key="1">
    <source>
        <dbReference type="Pfam" id="PF24295"/>
    </source>
</evidence>
<feature type="domain" description="DUF7480" evidence="1">
    <location>
        <begin position="37"/>
        <end position="134"/>
    </location>
</feature>
<gene>
    <name evidence="2" type="ORF">ABQG75_06765</name>
</gene>